<dbReference type="GO" id="GO:0005634">
    <property type="term" value="C:nucleus"/>
    <property type="evidence" value="ECO:0007669"/>
    <property type="project" value="UniProtKB-SubCell"/>
</dbReference>
<evidence type="ECO:0000256" key="1">
    <source>
        <dbReference type="ARBA" id="ARBA00004123"/>
    </source>
</evidence>
<keyword evidence="8" id="KW-0238">DNA-binding</keyword>
<evidence type="ECO:0000256" key="5">
    <source>
        <dbReference type="ARBA" id="ARBA00022771"/>
    </source>
</evidence>
<dbReference type="SUPFAM" id="SSF109640">
    <property type="entry name" value="KRAB domain (Kruppel-associated box)"/>
    <property type="match status" value="1"/>
</dbReference>
<protein>
    <recommendedName>
        <fullName evidence="16">Zinc finger protein 570</fullName>
    </recommendedName>
</protein>
<evidence type="ECO:0000256" key="2">
    <source>
        <dbReference type="ARBA" id="ARBA00006991"/>
    </source>
</evidence>
<dbReference type="InterPro" id="IPR001909">
    <property type="entry name" value="KRAB"/>
</dbReference>
<keyword evidence="7" id="KW-0805">Transcription regulation</keyword>
<gene>
    <name evidence="14" type="ORF">BN2614_LOCUS7</name>
</gene>
<dbReference type="FunFam" id="3.30.160.60:FF:000238">
    <property type="entry name" value="Zinc finger protein 485"/>
    <property type="match status" value="1"/>
</dbReference>
<evidence type="ECO:0000256" key="6">
    <source>
        <dbReference type="ARBA" id="ARBA00022833"/>
    </source>
</evidence>
<keyword evidence="4" id="KW-0677">Repeat</keyword>
<organism evidence="14 15">
    <name type="scientific">Gulo gulo</name>
    <name type="common">Wolverine</name>
    <name type="synonym">Gluton</name>
    <dbReference type="NCBI Taxonomy" id="48420"/>
    <lineage>
        <taxon>Eukaryota</taxon>
        <taxon>Metazoa</taxon>
        <taxon>Chordata</taxon>
        <taxon>Craniata</taxon>
        <taxon>Vertebrata</taxon>
        <taxon>Euteleostomi</taxon>
        <taxon>Mammalia</taxon>
        <taxon>Eutheria</taxon>
        <taxon>Laurasiatheria</taxon>
        <taxon>Carnivora</taxon>
        <taxon>Caniformia</taxon>
        <taxon>Musteloidea</taxon>
        <taxon>Mustelidae</taxon>
        <taxon>Guloninae</taxon>
        <taxon>Gulo</taxon>
    </lineage>
</organism>
<dbReference type="CDD" id="cd07765">
    <property type="entry name" value="KRAB_A-box"/>
    <property type="match status" value="1"/>
</dbReference>
<evidence type="ECO:0000256" key="10">
    <source>
        <dbReference type="ARBA" id="ARBA00023242"/>
    </source>
</evidence>
<dbReference type="AlphaFoldDB" id="A0A9X9LWW1"/>
<sequence>MAVGLLKAMYQELVTFRDVAVDFSQEEWDCLNSSQRHLYSNVMLENYRILVSLGLCFSKPNVILLLEQGKEPWMVKRELAKGLCSGWESMCDTEELTSKQNIYEAQSSQKIIEKLTSYGLEYSSLREEWKCEGNFEKQSVNQKACFKEETITHEEALVNKRAQEYNKSWGSFHLNTLLHTQQIITKEEKVHKHDTHKKSFRKNLMAIKPKSIYTEKKLLKCNDCEKVFSQSSSLTLHQRIHTGEKPYKCVECGKAFSQRSNLVQHQ</sequence>
<evidence type="ECO:0000256" key="4">
    <source>
        <dbReference type="ARBA" id="ARBA00022737"/>
    </source>
</evidence>
<keyword evidence="9" id="KW-0804">Transcription</keyword>
<evidence type="ECO:0000256" key="7">
    <source>
        <dbReference type="ARBA" id="ARBA00023015"/>
    </source>
</evidence>
<dbReference type="GO" id="GO:0008270">
    <property type="term" value="F:zinc ion binding"/>
    <property type="evidence" value="ECO:0007669"/>
    <property type="project" value="UniProtKB-KW"/>
</dbReference>
<dbReference type="GO" id="GO:0003677">
    <property type="term" value="F:DNA binding"/>
    <property type="evidence" value="ECO:0007669"/>
    <property type="project" value="UniProtKB-KW"/>
</dbReference>
<dbReference type="InterPro" id="IPR036236">
    <property type="entry name" value="Znf_C2H2_sf"/>
</dbReference>
<keyword evidence="5 11" id="KW-0863">Zinc-finger</keyword>
<feature type="non-terminal residue" evidence="14">
    <location>
        <position position="266"/>
    </location>
</feature>
<dbReference type="EMBL" id="CYRY02025109">
    <property type="protein sequence ID" value="VCW98309.1"/>
    <property type="molecule type" value="Genomic_DNA"/>
</dbReference>
<dbReference type="InterPro" id="IPR050169">
    <property type="entry name" value="Krueppel_C2H2_ZnF"/>
</dbReference>
<proteinExistence type="inferred from homology"/>
<dbReference type="Proteomes" id="UP000269945">
    <property type="component" value="Unassembled WGS sequence"/>
</dbReference>
<dbReference type="InterPro" id="IPR013087">
    <property type="entry name" value="Znf_C2H2_type"/>
</dbReference>
<keyword evidence="15" id="KW-1185">Reference proteome</keyword>
<name>A0A9X9LWW1_GULGU</name>
<evidence type="ECO:0000259" key="12">
    <source>
        <dbReference type="PROSITE" id="PS50157"/>
    </source>
</evidence>
<evidence type="ECO:0000313" key="15">
    <source>
        <dbReference type="Proteomes" id="UP000269945"/>
    </source>
</evidence>
<dbReference type="PROSITE" id="PS50157">
    <property type="entry name" value="ZINC_FINGER_C2H2_2"/>
    <property type="match status" value="2"/>
</dbReference>
<evidence type="ECO:0000313" key="14">
    <source>
        <dbReference type="EMBL" id="VCW98309.1"/>
    </source>
</evidence>
<dbReference type="Gene3D" id="3.30.160.60">
    <property type="entry name" value="Classic Zinc Finger"/>
    <property type="match status" value="2"/>
</dbReference>
<evidence type="ECO:0000256" key="11">
    <source>
        <dbReference type="PROSITE-ProRule" id="PRU00042"/>
    </source>
</evidence>
<dbReference type="PROSITE" id="PS50805">
    <property type="entry name" value="KRAB"/>
    <property type="match status" value="1"/>
</dbReference>
<keyword evidence="10" id="KW-0539">Nucleus</keyword>
<dbReference type="SUPFAM" id="SSF57667">
    <property type="entry name" value="beta-beta-alpha zinc fingers"/>
    <property type="match status" value="1"/>
</dbReference>
<dbReference type="Pfam" id="PF00096">
    <property type="entry name" value="zf-C2H2"/>
    <property type="match status" value="2"/>
</dbReference>
<dbReference type="InterPro" id="IPR036051">
    <property type="entry name" value="KRAB_dom_sf"/>
</dbReference>
<evidence type="ECO:0000256" key="9">
    <source>
        <dbReference type="ARBA" id="ARBA00023163"/>
    </source>
</evidence>
<dbReference type="PANTHER" id="PTHR23232:SF158">
    <property type="entry name" value="KRAB DOMAIN-CONTAINING PROTEIN 5"/>
    <property type="match status" value="1"/>
</dbReference>
<comment type="similarity">
    <text evidence="2">Belongs to the krueppel C2H2-type zinc-finger protein family.</text>
</comment>
<reference evidence="14 15" key="1">
    <citation type="submission" date="2018-10" db="EMBL/GenBank/DDBJ databases">
        <authorList>
            <person name="Ekblom R."/>
            <person name="Jareborg N."/>
        </authorList>
    </citation>
    <scope>NUCLEOTIDE SEQUENCE [LARGE SCALE GENOMIC DNA]</scope>
    <source>
        <tissue evidence="14">Muscle</tissue>
    </source>
</reference>
<dbReference type="PROSITE" id="PS00028">
    <property type="entry name" value="ZINC_FINGER_C2H2_1"/>
    <property type="match status" value="1"/>
</dbReference>
<accession>A0A9X9LWW1</accession>
<feature type="domain" description="C2H2-type" evidence="12">
    <location>
        <begin position="247"/>
        <end position="266"/>
    </location>
</feature>
<evidence type="ECO:0000259" key="13">
    <source>
        <dbReference type="PROSITE" id="PS50805"/>
    </source>
</evidence>
<comment type="caution">
    <text evidence="14">The sequence shown here is derived from an EMBL/GenBank/DDBJ whole genome shotgun (WGS) entry which is preliminary data.</text>
</comment>
<feature type="domain" description="C2H2-type" evidence="12">
    <location>
        <begin position="219"/>
        <end position="246"/>
    </location>
</feature>
<dbReference type="GO" id="GO:0006355">
    <property type="term" value="P:regulation of DNA-templated transcription"/>
    <property type="evidence" value="ECO:0007669"/>
    <property type="project" value="InterPro"/>
</dbReference>
<dbReference type="SMART" id="SM00349">
    <property type="entry name" value="KRAB"/>
    <property type="match status" value="1"/>
</dbReference>
<comment type="subcellular location">
    <subcellularLocation>
        <location evidence="1">Nucleus</location>
    </subcellularLocation>
</comment>
<dbReference type="Gene3D" id="6.10.140.140">
    <property type="match status" value="1"/>
</dbReference>
<evidence type="ECO:0008006" key="16">
    <source>
        <dbReference type="Google" id="ProtNLM"/>
    </source>
</evidence>
<keyword evidence="6" id="KW-0862">Zinc</keyword>
<dbReference type="Pfam" id="PF01352">
    <property type="entry name" value="KRAB"/>
    <property type="match status" value="1"/>
</dbReference>
<dbReference type="PANTHER" id="PTHR23232">
    <property type="entry name" value="KRAB DOMAIN C2H2 ZINC FINGER"/>
    <property type="match status" value="1"/>
</dbReference>
<evidence type="ECO:0000256" key="3">
    <source>
        <dbReference type="ARBA" id="ARBA00022723"/>
    </source>
</evidence>
<evidence type="ECO:0000256" key="8">
    <source>
        <dbReference type="ARBA" id="ARBA00023125"/>
    </source>
</evidence>
<dbReference type="FunFam" id="3.30.160.60:FF:000252">
    <property type="entry name" value="Zinc finger protein 287"/>
    <property type="match status" value="1"/>
</dbReference>
<dbReference type="SMART" id="SM00355">
    <property type="entry name" value="ZnF_C2H2"/>
    <property type="match status" value="2"/>
</dbReference>
<feature type="domain" description="KRAB" evidence="13">
    <location>
        <begin position="14"/>
        <end position="85"/>
    </location>
</feature>
<keyword evidence="3" id="KW-0479">Metal-binding</keyword>